<evidence type="ECO:0000256" key="8">
    <source>
        <dbReference type="ARBA" id="ARBA00022792"/>
    </source>
</evidence>
<evidence type="ECO:0000256" key="15">
    <source>
        <dbReference type="ARBA" id="ARBA00031387"/>
    </source>
</evidence>
<dbReference type="OrthoDB" id="2147978at2759"/>
<evidence type="ECO:0000256" key="6">
    <source>
        <dbReference type="ARBA" id="ARBA00022660"/>
    </source>
</evidence>
<dbReference type="PANTHER" id="PTHR40637:SF1">
    <property type="entry name" value="ESSS SUBUNIT OF NADH:UBIQUINONE OXIDOREDUCTASE (COMPLEX I) PROTEIN"/>
    <property type="match status" value="1"/>
</dbReference>
<evidence type="ECO:0000256" key="5">
    <source>
        <dbReference type="ARBA" id="ARBA00022448"/>
    </source>
</evidence>
<evidence type="ECO:0000256" key="14">
    <source>
        <dbReference type="ARBA" id="ARBA00030753"/>
    </source>
</evidence>
<evidence type="ECO:0000256" key="2">
    <source>
        <dbReference type="ARBA" id="ARBA00004434"/>
    </source>
</evidence>
<keyword evidence="11" id="KW-1133">Transmembrane helix</keyword>
<dbReference type="Proteomes" id="UP000001876">
    <property type="component" value="Unassembled WGS sequence"/>
</dbReference>
<dbReference type="STRING" id="564608.C1MX76"/>
<keyword evidence="19" id="KW-1185">Reference proteome</keyword>
<keyword evidence="13" id="KW-0472">Membrane</keyword>
<comment type="subunit">
    <text evidence="16">Complex I is composed of 45 different subunits. Interacts with BCAP31.</text>
</comment>
<evidence type="ECO:0000256" key="17">
    <source>
        <dbReference type="SAM" id="MobiDB-lite"/>
    </source>
</evidence>
<evidence type="ECO:0000256" key="3">
    <source>
        <dbReference type="ARBA" id="ARBA00008915"/>
    </source>
</evidence>
<comment type="function">
    <text evidence="1">Accessory subunit of the mitochondrial membrane respiratory chain NADH dehydrogenase (Complex I), that is believed not to be involved in catalysis. Complex I functions in the transfer of electrons from NADH to the respiratory chain. The immediate electron acceptor for the enzyme is believed to be ubiquinone.</text>
</comment>
<dbReference type="RefSeq" id="XP_003060347.1">
    <property type="nucleotide sequence ID" value="XM_003060301.1"/>
</dbReference>
<evidence type="ECO:0000256" key="7">
    <source>
        <dbReference type="ARBA" id="ARBA00022692"/>
    </source>
</evidence>
<keyword evidence="6" id="KW-0679">Respiratory chain</keyword>
<comment type="similarity">
    <text evidence="3">Belongs to the complex I NDUFB11 subunit family.</text>
</comment>
<evidence type="ECO:0000256" key="10">
    <source>
        <dbReference type="ARBA" id="ARBA00022982"/>
    </source>
</evidence>
<keyword evidence="9" id="KW-0809">Transit peptide</keyword>
<dbReference type="AlphaFoldDB" id="C1MX76"/>
<dbReference type="PANTHER" id="PTHR40637">
    <property type="entry name" value="ESSS SUBUNIT OF NADH:UBIQUINONE OXIDOREDUCTASE (COMPLEX I) PROTEIN"/>
    <property type="match status" value="1"/>
</dbReference>
<dbReference type="Pfam" id="PF10183">
    <property type="entry name" value="ESSS"/>
    <property type="match status" value="1"/>
</dbReference>
<accession>C1MX76</accession>
<dbReference type="GO" id="GO:0005743">
    <property type="term" value="C:mitochondrial inner membrane"/>
    <property type="evidence" value="ECO:0007669"/>
    <property type="project" value="UniProtKB-SubCell"/>
</dbReference>
<evidence type="ECO:0000256" key="13">
    <source>
        <dbReference type="ARBA" id="ARBA00023136"/>
    </source>
</evidence>
<keyword evidence="10" id="KW-0249">Electron transport</keyword>
<dbReference type="EMBL" id="GG663742">
    <property type="protein sequence ID" value="EEH55116.1"/>
    <property type="molecule type" value="Genomic_DNA"/>
</dbReference>
<evidence type="ECO:0000256" key="1">
    <source>
        <dbReference type="ARBA" id="ARBA00003195"/>
    </source>
</evidence>
<sequence length="110" mass="12110">MSMQSALRTIASRTLRGAQRTQTRKMGAGPPGGFWAEGAQPEGHVNGRLFNETPPPPGQSRKWESWEAPWYLAFGTVTVMLVLGLNNKPNTSSTEWAKVEAQKRLDAAEK</sequence>
<keyword evidence="12" id="KW-0496">Mitochondrion</keyword>
<dbReference type="OMA" id="SRKWESW"/>
<keyword evidence="7" id="KW-0812">Transmembrane</keyword>
<protein>
    <recommendedName>
        <fullName evidence="4">NADH dehydrogenase [ubiquinone] 1 beta subcomplex subunit 11, mitochondrial</fullName>
    </recommendedName>
    <alternativeName>
        <fullName evidence="15">Complex I-ESSS</fullName>
    </alternativeName>
    <alternativeName>
        <fullName evidence="14">NADH-ubiquinone oxidoreductase ESSS subunit</fullName>
    </alternativeName>
</protein>
<dbReference type="GeneID" id="9686082"/>
<dbReference type="InterPro" id="IPR019329">
    <property type="entry name" value="NADH_UbQ_OxRdtase_ESSS_su"/>
</dbReference>
<evidence type="ECO:0000256" key="16">
    <source>
        <dbReference type="ARBA" id="ARBA00046528"/>
    </source>
</evidence>
<organism evidence="19">
    <name type="scientific">Micromonas pusilla (strain CCMP1545)</name>
    <name type="common">Picoplanktonic green alga</name>
    <dbReference type="NCBI Taxonomy" id="564608"/>
    <lineage>
        <taxon>Eukaryota</taxon>
        <taxon>Viridiplantae</taxon>
        <taxon>Chlorophyta</taxon>
        <taxon>Mamiellophyceae</taxon>
        <taxon>Mamiellales</taxon>
        <taxon>Mamiellaceae</taxon>
        <taxon>Micromonas</taxon>
    </lineage>
</organism>
<dbReference type="eggNOG" id="ENOG502S12I">
    <property type="taxonomic scope" value="Eukaryota"/>
</dbReference>
<keyword evidence="8" id="KW-0999">Mitochondrion inner membrane</keyword>
<feature type="region of interest" description="Disordered" evidence="17">
    <location>
        <begin position="1"/>
        <end position="62"/>
    </location>
</feature>
<evidence type="ECO:0000313" key="18">
    <source>
        <dbReference type="EMBL" id="EEH55116.1"/>
    </source>
</evidence>
<name>C1MX76_MICPC</name>
<gene>
    <name evidence="18" type="ORF">MICPUCDRAFT_60056</name>
</gene>
<evidence type="ECO:0000313" key="19">
    <source>
        <dbReference type="Proteomes" id="UP000001876"/>
    </source>
</evidence>
<evidence type="ECO:0000256" key="11">
    <source>
        <dbReference type="ARBA" id="ARBA00022989"/>
    </source>
</evidence>
<dbReference type="KEGG" id="mpp:MICPUCDRAFT_60056"/>
<proteinExistence type="inferred from homology"/>
<evidence type="ECO:0000256" key="12">
    <source>
        <dbReference type="ARBA" id="ARBA00023128"/>
    </source>
</evidence>
<keyword evidence="5" id="KW-0813">Transport</keyword>
<comment type="subcellular location">
    <subcellularLocation>
        <location evidence="2">Mitochondrion inner membrane</location>
        <topology evidence="2">Single-pass membrane protein</topology>
    </subcellularLocation>
</comment>
<evidence type="ECO:0000256" key="4">
    <source>
        <dbReference type="ARBA" id="ARBA00018632"/>
    </source>
</evidence>
<reference evidence="18 19" key="1">
    <citation type="journal article" date="2009" name="Science">
        <title>Green evolution and dynamic adaptations revealed by genomes of the marine picoeukaryotes Micromonas.</title>
        <authorList>
            <person name="Worden A.Z."/>
            <person name="Lee J.H."/>
            <person name="Mock T."/>
            <person name="Rouze P."/>
            <person name="Simmons M.P."/>
            <person name="Aerts A.L."/>
            <person name="Allen A.E."/>
            <person name="Cuvelier M.L."/>
            <person name="Derelle E."/>
            <person name="Everett M.V."/>
            <person name="Foulon E."/>
            <person name="Grimwood J."/>
            <person name="Gundlach H."/>
            <person name="Henrissat B."/>
            <person name="Napoli C."/>
            <person name="McDonald S.M."/>
            <person name="Parker M.S."/>
            <person name="Rombauts S."/>
            <person name="Salamov A."/>
            <person name="Von Dassow P."/>
            <person name="Badger J.H."/>
            <person name="Coutinho P.M."/>
            <person name="Demir E."/>
            <person name="Dubchak I."/>
            <person name="Gentemann C."/>
            <person name="Eikrem W."/>
            <person name="Gready J.E."/>
            <person name="John U."/>
            <person name="Lanier W."/>
            <person name="Lindquist E.A."/>
            <person name="Lucas S."/>
            <person name="Mayer K.F."/>
            <person name="Moreau H."/>
            <person name="Not F."/>
            <person name="Otillar R."/>
            <person name="Panaud O."/>
            <person name="Pangilinan J."/>
            <person name="Paulsen I."/>
            <person name="Piegu B."/>
            <person name="Poliakov A."/>
            <person name="Robbens S."/>
            <person name="Schmutz J."/>
            <person name="Toulza E."/>
            <person name="Wyss T."/>
            <person name="Zelensky A."/>
            <person name="Zhou K."/>
            <person name="Armbrust E.V."/>
            <person name="Bhattacharya D."/>
            <person name="Goodenough U.W."/>
            <person name="Van de Peer Y."/>
            <person name="Grigoriev I.V."/>
        </authorList>
    </citation>
    <scope>NUCLEOTIDE SEQUENCE [LARGE SCALE GENOMIC DNA]</scope>
    <source>
        <strain evidence="18 19">CCMP1545</strain>
    </source>
</reference>
<evidence type="ECO:0000256" key="9">
    <source>
        <dbReference type="ARBA" id="ARBA00022946"/>
    </source>
</evidence>